<keyword evidence="3 8" id="KW-0812">Transmembrane</keyword>
<feature type="transmembrane region" description="Helical" evidence="10">
    <location>
        <begin position="162"/>
        <end position="185"/>
    </location>
</feature>
<dbReference type="PRINTS" id="PR01333">
    <property type="entry name" value="2POREKCHANEL"/>
</dbReference>
<dbReference type="PANTHER" id="PTHR11003">
    <property type="entry name" value="POTASSIUM CHANNEL, SUBFAMILY K"/>
    <property type="match status" value="1"/>
</dbReference>
<dbReference type="Proteomes" id="UP000783686">
    <property type="component" value="Unassembled WGS sequence"/>
</dbReference>
<dbReference type="EMBL" id="CAJFCW020000003">
    <property type="protein sequence ID" value="CAG9103258.1"/>
    <property type="molecule type" value="Genomic_DNA"/>
</dbReference>
<evidence type="ECO:0000256" key="4">
    <source>
        <dbReference type="ARBA" id="ARBA00022989"/>
    </source>
</evidence>
<comment type="similarity">
    <text evidence="8">Belongs to the two pore domain potassium channel (TC 1.A.1.8) family.</text>
</comment>
<keyword evidence="7 8" id="KW-0407">Ion channel</keyword>
<evidence type="ECO:0000256" key="10">
    <source>
        <dbReference type="SAM" id="Phobius"/>
    </source>
</evidence>
<keyword evidence="2 8" id="KW-0813">Transport</keyword>
<dbReference type="Proteomes" id="UP000614601">
    <property type="component" value="Unassembled WGS sequence"/>
</dbReference>
<dbReference type="GO" id="GO:0005886">
    <property type="term" value="C:plasma membrane"/>
    <property type="evidence" value="ECO:0007669"/>
    <property type="project" value="TreeGrafter"/>
</dbReference>
<proteinExistence type="inferred from homology"/>
<evidence type="ECO:0000256" key="3">
    <source>
        <dbReference type="ARBA" id="ARBA00022692"/>
    </source>
</evidence>
<keyword evidence="6 10" id="KW-0472">Membrane</keyword>
<evidence type="ECO:0000259" key="11">
    <source>
        <dbReference type="Pfam" id="PF07885"/>
    </source>
</evidence>
<feature type="region of interest" description="Disordered" evidence="9">
    <location>
        <begin position="57"/>
        <end position="88"/>
    </location>
</feature>
<accession>A0A811KI05</accession>
<dbReference type="AlphaFoldDB" id="A0A811KI05"/>
<feature type="domain" description="Potassium channel" evidence="11">
    <location>
        <begin position="390"/>
        <end position="461"/>
    </location>
</feature>
<feature type="domain" description="Potassium channel" evidence="11">
    <location>
        <begin position="252"/>
        <end position="303"/>
    </location>
</feature>
<keyword evidence="13" id="KW-1185">Reference proteome</keyword>
<evidence type="ECO:0000256" key="1">
    <source>
        <dbReference type="ARBA" id="ARBA00004141"/>
    </source>
</evidence>
<feature type="transmembrane region" description="Helical" evidence="10">
    <location>
        <begin position="279"/>
        <end position="300"/>
    </location>
</feature>
<evidence type="ECO:0000256" key="7">
    <source>
        <dbReference type="ARBA" id="ARBA00023303"/>
    </source>
</evidence>
<comment type="subcellular location">
    <subcellularLocation>
        <location evidence="1">Membrane</location>
        <topology evidence="1">Multi-pass membrane protein</topology>
    </subcellularLocation>
</comment>
<dbReference type="GO" id="GO:0015271">
    <property type="term" value="F:outward rectifier potassium channel activity"/>
    <property type="evidence" value="ECO:0007669"/>
    <property type="project" value="TreeGrafter"/>
</dbReference>
<protein>
    <recommendedName>
        <fullName evidence="11">Potassium channel domain-containing protein</fullName>
    </recommendedName>
</protein>
<dbReference type="EMBL" id="CAJFDH010000003">
    <property type="protein sequence ID" value="CAD5214784.1"/>
    <property type="molecule type" value="Genomic_DNA"/>
</dbReference>
<dbReference type="GO" id="GO:0022841">
    <property type="term" value="F:potassium ion leak channel activity"/>
    <property type="evidence" value="ECO:0007669"/>
    <property type="project" value="TreeGrafter"/>
</dbReference>
<dbReference type="InterPro" id="IPR003280">
    <property type="entry name" value="2pore_dom_K_chnl"/>
</dbReference>
<dbReference type="InterPro" id="IPR013099">
    <property type="entry name" value="K_chnl_dom"/>
</dbReference>
<organism evidence="12 13">
    <name type="scientific">Bursaphelenchus okinawaensis</name>
    <dbReference type="NCBI Taxonomy" id="465554"/>
    <lineage>
        <taxon>Eukaryota</taxon>
        <taxon>Metazoa</taxon>
        <taxon>Ecdysozoa</taxon>
        <taxon>Nematoda</taxon>
        <taxon>Chromadorea</taxon>
        <taxon>Rhabditida</taxon>
        <taxon>Tylenchina</taxon>
        <taxon>Tylenchomorpha</taxon>
        <taxon>Aphelenchoidea</taxon>
        <taxon>Aphelenchoididae</taxon>
        <taxon>Bursaphelenchus</taxon>
    </lineage>
</organism>
<evidence type="ECO:0000313" key="13">
    <source>
        <dbReference type="Proteomes" id="UP000614601"/>
    </source>
</evidence>
<evidence type="ECO:0000256" key="2">
    <source>
        <dbReference type="ARBA" id="ARBA00022448"/>
    </source>
</evidence>
<evidence type="ECO:0000256" key="6">
    <source>
        <dbReference type="ARBA" id="ARBA00023136"/>
    </source>
</evidence>
<sequence>MACATAQASLVTSVEKRFNRSLSTPDLVSSVSTISKRSLVLDSAANPLQPLDMETLSRRQSSLTSSNDNPVTFSPEDRPHSRSNELTVPIQETQNGSIISFGNVELMRSSSDMNVETYIDENGHKISVHSPPPDEIRRTLLSFQNVGRTLQKTHSHLKRTRLLHMFYFLALPVYTVIGAVIFHALESGHDERVAELYKVRCLTDRSQKLLQLEELCASSGVNCYNHFKEFLTSIDRCYREWQSDNKTIVHPMSDFTNAIVYAFSVYTSIGYGTVSASTVSARVATVIYAALGIPLFFAFVKEEGNQCRIWFIRVYNYLKRWKRQRHRKCCWVLKSDDKKNSDNDAMTLRDCDDDNMENGKPFFTQHLSIFDPQYITCSDQRRVFVASVLVFVIYLLLASYIYSVMAQWDYFTSFYFTFSSVALIGFGDVYPNDPRIILANMVFIVIGVVLFSMCYFILQEEIRATAFEASRRARMSISKYSHSLMLHKPPWSRRNSPAFDQNSSNSSSKKFQQNRKRRQSAPAITVQMDR</sequence>
<gene>
    <name evidence="12" type="ORF">BOKJ2_LOCUS5766</name>
</gene>
<evidence type="ECO:0000256" key="5">
    <source>
        <dbReference type="ARBA" id="ARBA00023065"/>
    </source>
</evidence>
<dbReference type="SUPFAM" id="SSF81324">
    <property type="entry name" value="Voltage-gated potassium channels"/>
    <property type="match status" value="2"/>
</dbReference>
<feature type="transmembrane region" description="Helical" evidence="10">
    <location>
        <begin position="437"/>
        <end position="458"/>
    </location>
</feature>
<evidence type="ECO:0000256" key="9">
    <source>
        <dbReference type="SAM" id="MobiDB-lite"/>
    </source>
</evidence>
<dbReference type="Gene3D" id="1.10.287.70">
    <property type="match status" value="1"/>
</dbReference>
<feature type="compositionally biased region" description="Low complexity" evidence="9">
    <location>
        <begin position="501"/>
        <end position="511"/>
    </location>
</feature>
<dbReference type="GO" id="GO:0030322">
    <property type="term" value="P:stabilization of membrane potential"/>
    <property type="evidence" value="ECO:0007669"/>
    <property type="project" value="TreeGrafter"/>
</dbReference>
<evidence type="ECO:0000313" key="12">
    <source>
        <dbReference type="EMBL" id="CAD5214784.1"/>
    </source>
</evidence>
<name>A0A811KI05_9BILA</name>
<dbReference type="PANTHER" id="PTHR11003:SF330">
    <property type="entry name" value="POTASSIUM CHANNEL DOMAIN-CONTAINING PROTEIN"/>
    <property type="match status" value="1"/>
</dbReference>
<dbReference type="OrthoDB" id="297496at2759"/>
<comment type="caution">
    <text evidence="12">The sequence shown here is derived from an EMBL/GenBank/DDBJ whole genome shotgun (WGS) entry which is preliminary data.</text>
</comment>
<reference evidence="12" key="1">
    <citation type="submission" date="2020-09" db="EMBL/GenBank/DDBJ databases">
        <authorList>
            <person name="Kikuchi T."/>
        </authorList>
    </citation>
    <scope>NUCLEOTIDE SEQUENCE</scope>
    <source>
        <strain evidence="12">SH1</strain>
    </source>
</reference>
<feature type="transmembrane region" description="Helical" evidence="10">
    <location>
        <begin position="383"/>
        <end position="404"/>
    </location>
</feature>
<dbReference type="Pfam" id="PF07885">
    <property type="entry name" value="Ion_trans_2"/>
    <property type="match status" value="2"/>
</dbReference>
<feature type="region of interest" description="Disordered" evidence="9">
    <location>
        <begin position="488"/>
        <end position="530"/>
    </location>
</feature>
<keyword evidence="5 8" id="KW-0406">Ion transport</keyword>
<evidence type="ECO:0000256" key="8">
    <source>
        <dbReference type="RuleBase" id="RU003857"/>
    </source>
</evidence>
<keyword evidence="4 10" id="KW-1133">Transmembrane helix</keyword>